<reference evidence="2 3" key="1">
    <citation type="journal article" date="2023" name="Sci. Data">
        <title>Genome assembly of the Korean intertidal mud-creeper Batillaria attramentaria.</title>
        <authorList>
            <person name="Patra A.K."/>
            <person name="Ho P.T."/>
            <person name="Jun S."/>
            <person name="Lee S.J."/>
            <person name="Kim Y."/>
            <person name="Won Y.J."/>
        </authorList>
    </citation>
    <scope>NUCLEOTIDE SEQUENCE [LARGE SCALE GENOMIC DNA]</scope>
    <source>
        <strain evidence="2">Wonlab-2016</strain>
    </source>
</reference>
<gene>
    <name evidence="2" type="ORF">BaRGS_00038606</name>
</gene>
<dbReference type="EMBL" id="JACVVK020000631">
    <property type="protein sequence ID" value="KAK7461629.1"/>
    <property type="molecule type" value="Genomic_DNA"/>
</dbReference>
<name>A0ABD0J5C1_9CAEN</name>
<keyword evidence="3" id="KW-1185">Reference proteome</keyword>
<feature type="compositionally biased region" description="Polar residues" evidence="1">
    <location>
        <begin position="95"/>
        <end position="109"/>
    </location>
</feature>
<feature type="compositionally biased region" description="Polar residues" evidence="1">
    <location>
        <begin position="150"/>
        <end position="173"/>
    </location>
</feature>
<feature type="region of interest" description="Disordered" evidence="1">
    <location>
        <begin position="392"/>
        <end position="419"/>
    </location>
</feature>
<organism evidence="2 3">
    <name type="scientific">Batillaria attramentaria</name>
    <dbReference type="NCBI Taxonomy" id="370345"/>
    <lineage>
        <taxon>Eukaryota</taxon>
        <taxon>Metazoa</taxon>
        <taxon>Spiralia</taxon>
        <taxon>Lophotrochozoa</taxon>
        <taxon>Mollusca</taxon>
        <taxon>Gastropoda</taxon>
        <taxon>Caenogastropoda</taxon>
        <taxon>Sorbeoconcha</taxon>
        <taxon>Cerithioidea</taxon>
        <taxon>Batillariidae</taxon>
        <taxon>Batillaria</taxon>
    </lineage>
</organism>
<comment type="caution">
    <text evidence="2">The sequence shown here is derived from an EMBL/GenBank/DDBJ whole genome shotgun (WGS) entry which is preliminary data.</text>
</comment>
<feature type="region of interest" description="Disordered" evidence="1">
    <location>
        <begin position="66"/>
        <end position="116"/>
    </location>
</feature>
<feature type="compositionally biased region" description="Basic and acidic residues" evidence="1">
    <location>
        <begin position="284"/>
        <end position="297"/>
    </location>
</feature>
<feature type="compositionally biased region" description="Basic and acidic residues" evidence="1">
    <location>
        <begin position="400"/>
        <end position="416"/>
    </location>
</feature>
<accession>A0ABD0J5C1</accession>
<proteinExistence type="predicted"/>
<protein>
    <submittedName>
        <fullName evidence="2">Uncharacterized protein</fullName>
    </submittedName>
</protein>
<evidence type="ECO:0000313" key="2">
    <source>
        <dbReference type="EMBL" id="KAK7461629.1"/>
    </source>
</evidence>
<evidence type="ECO:0000256" key="1">
    <source>
        <dbReference type="SAM" id="MobiDB-lite"/>
    </source>
</evidence>
<sequence length="537" mass="60108">CLFGTTAGERPPSTRDYLYREALETRRTELTGARPVHCADKDNLAGENALFLNLLKTQSSQQVARSPWNVTEWSDDQLGQLGPNDRRGGSMKRQGPNSPRYTPTQSRHSPGSAGVSPAISMLLPSIAAINVNQKIAVHGSSAARLPTPESGRQSSTHLTTTDGTKSLALSRSLDSTHEAEDDRTKLFKRTTAGIHRSKYAQDTQSVIKPFRNTEVVKNIILQKYARNTSNYHADIEPSLISTHKASNQNRDQRHHSENVTNGSHALFVEAGHFVHSLNGKVTEKPDFPDLGETKPDVKQPMPSESVSGRCLPNRHKVNSERTVPARATRSSCNHEAVLPRTHRMVGTEGTVPHSTKHDKHIGRFTTKLQGLAGYKCRCKQDTQCLHNFHSDKQVQGTRTSARDQTQDGFKAKDKHPSPSRKYLNLAKDDAQQQCCEPPNQHAHPDLHTELIRPTTGRKLVTATSVESYSHSKQRTPLSPKILLEGNILVNDDKNENMELPSDLEMELWKENVIAATSYRNRSPRCEYRRYRARQRFL</sequence>
<feature type="region of interest" description="Disordered" evidence="1">
    <location>
        <begin position="284"/>
        <end position="312"/>
    </location>
</feature>
<dbReference type="AlphaFoldDB" id="A0ABD0J5C1"/>
<dbReference type="Proteomes" id="UP001519460">
    <property type="component" value="Unassembled WGS sequence"/>
</dbReference>
<evidence type="ECO:0000313" key="3">
    <source>
        <dbReference type="Proteomes" id="UP001519460"/>
    </source>
</evidence>
<feature type="region of interest" description="Disordered" evidence="1">
    <location>
        <begin position="140"/>
        <end position="181"/>
    </location>
</feature>
<feature type="non-terminal residue" evidence="2">
    <location>
        <position position="1"/>
    </location>
</feature>